<dbReference type="Proteomes" id="UP000589984">
    <property type="component" value="Unassembled WGS sequence"/>
</dbReference>
<dbReference type="RefSeq" id="WP_176304241.1">
    <property type="nucleotide sequence ID" value="NZ_JABWCV010000018.1"/>
</dbReference>
<protein>
    <submittedName>
        <fullName evidence="1">Uncharacterized protein</fullName>
    </submittedName>
</protein>
<evidence type="ECO:0000313" key="1">
    <source>
        <dbReference type="EMBL" id="NVF15504.1"/>
    </source>
</evidence>
<dbReference type="EMBL" id="JABWCV010000018">
    <property type="protein sequence ID" value="NVF15504.1"/>
    <property type="molecule type" value="Genomic_DNA"/>
</dbReference>
<gene>
    <name evidence="1" type="ORF">HUO07_15150</name>
</gene>
<name>A0A7Y6RF88_9GAMM</name>
<organism evidence="1 2">
    <name type="scientific">Vreelandella maris</name>
    <dbReference type="NCBI Taxonomy" id="2729617"/>
    <lineage>
        <taxon>Bacteria</taxon>
        <taxon>Pseudomonadati</taxon>
        <taxon>Pseudomonadota</taxon>
        <taxon>Gammaproteobacteria</taxon>
        <taxon>Oceanospirillales</taxon>
        <taxon>Halomonadaceae</taxon>
        <taxon>Vreelandella</taxon>
    </lineage>
</organism>
<evidence type="ECO:0000313" key="2">
    <source>
        <dbReference type="Proteomes" id="UP000589984"/>
    </source>
</evidence>
<accession>A0A7Y6RF88</accession>
<dbReference type="AlphaFoldDB" id="A0A7Y6RF88"/>
<sequence>MRTHASRTSAGIIWCYAQTAHYPSNGICSNCGVETLNESDLRHMGKEGLDAAPSDGTYEHIDNTTGEVVTVPNGVQPGWDYAPGQTANELAIASRLNRLDNVHRPPLPCNTTTI</sequence>
<comment type="caution">
    <text evidence="1">The sequence shown here is derived from an EMBL/GenBank/DDBJ whole genome shotgun (WGS) entry which is preliminary data.</text>
</comment>
<proteinExistence type="predicted"/>
<reference evidence="1 2" key="1">
    <citation type="submission" date="2020-06" db="EMBL/GenBank/DDBJ databases">
        <title>Halomonas sp. QX-1 draft genome sequence.</title>
        <authorList>
            <person name="Qiu X."/>
        </authorList>
    </citation>
    <scope>NUCLEOTIDE SEQUENCE [LARGE SCALE GENOMIC DNA]</scope>
    <source>
        <strain evidence="1 2">QX-1</strain>
    </source>
</reference>
<keyword evidence="2" id="KW-1185">Reference proteome</keyword>